<comment type="caution">
    <text evidence="2">The sequence shown here is derived from an EMBL/GenBank/DDBJ whole genome shotgun (WGS) entry which is preliminary data.</text>
</comment>
<dbReference type="EMBL" id="JANPWB010000011">
    <property type="protein sequence ID" value="KAJ1131875.1"/>
    <property type="molecule type" value="Genomic_DNA"/>
</dbReference>
<feature type="region of interest" description="Disordered" evidence="1">
    <location>
        <begin position="144"/>
        <end position="193"/>
    </location>
</feature>
<sequence>MDQSRDYRACSVFARAQSSSSSQAAPQHAPGSHRHLGVVLLRLPRAGPDPLCGHACAQEWRRSAARRGVSSIGPPGPNQHLRHSGETRLESPAVLGPTAPEPLRPAAQREATISITGRPLYFQGAARIQKRCFAAPRLGASSLGLPGPHRPPAAAGRLVQSPPLFLGHPPSRRIGSRPTARPRLRPPTQASCP</sequence>
<evidence type="ECO:0000313" key="3">
    <source>
        <dbReference type="Proteomes" id="UP001066276"/>
    </source>
</evidence>
<organism evidence="2 3">
    <name type="scientific">Pleurodeles waltl</name>
    <name type="common">Iberian ribbed newt</name>
    <dbReference type="NCBI Taxonomy" id="8319"/>
    <lineage>
        <taxon>Eukaryota</taxon>
        <taxon>Metazoa</taxon>
        <taxon>Chordata</taxon>
        <taxon>Craniata</taxon>
        <taxon>Vertebrata</taxon>
        <taxon>Euteleostomi</taxon>
        <taxon>Amphibia</taxon>
        <taxon>Batrachia</taxon>
        <taxon>Caudata</taxon>
        <taxon>Salamandroidea</taxon>
        <taxon>Salamandridae</taxon>
        <taxon>Pleurodelinae</taxon>
        <taxon>Pleurodeles</taxon>
    </lineage>
</organism>
<evidence type="ECO:0000256" key="1">
    <source>
        <dbReference type="SAM" id="MobiDB-lite"/>
    </source>
</evidence>
<proteinExistence type="predicted"/>
<name>A0AAV7PY10_PLEWA</name>
<dbReference type="AlphaFoldDB" id="A0AAV7PY10"/>
<reference evidence="2" key="1">
    <citation type="journal article" date="2022" name="bioRxiv">
        <title>Sequencing and chromosome-scale assembly of the giantPleurodeles waltlgenome.</title>
        <authorList>
            <person name="Brown T."/>
            <person name="Elewa A."/>
            <person name="Iarovenko S."/>
            <person name="Subramanian E."/>
            <person name="Araus A.J."/>
            <person name="Petzold A."/>
            <person name="Susuki M."/>
            <person name="Suzuki K.-i.T."/>
            <person name="Hayashi T."/>
            <person name="Toyoda A."/>
            <person name="Oliveira C."/>
            <person name="Osipova E."/>
            <person name="Leigh N.D."/>
            <person name="Simon A."/>
            <person name="Yun M.H."/>
        </authorList>
    </citation>
    <scope>NUCLEOTIDE SEQUENCE</scope>
    <source>
        <strain evidence="2">20211129_DDA</strain>
        <tissue evidence="2">Liver</tissue>
    </source>
</reference>
<protein>
    <submittedName>
        <fullName evidence="2">Uncharacterized protein</fullName>
    </submittedName>
</protein>
<dbReference type="Proteomes" id="UP001066276">
    <property type="component" value="Chromosome 7"/>
</dbReference>
<keyword evidence="3" id="KW-1185">Reference proteome</keyword>
<gene>
    <name evidence="2" type="ORF">NDU88_010206</name>
</gene>
<feature type="region of interest" description="Disordered" evidence="1">
    <location>
        <begin position="1"/>
        <end position="32"/>
    </location>
</feature>
<evidence type="ECO:0000313" key="2">
    <source>
        <dbReference type="EMBL" id="KAJ1131875.1"/>
    </source>
</evidence>
<feature type="compositionally biased region" description="Basic residues" evidence="1">
    <location>
        <begin position="170"/>
        <end position="184"/>
    </location>
</feature>
<feature type="compositionally biased region" description="Low complexity" evidence="1">
    <location>
        <begin position="144"/>
        <end position="158"/>
    </location>
</feature>
<feature type="compositionally biased region" description="Low complexity" evidence="1">
    <location>
        <begin position="14"/>
        <end position="29"/>
    </location>
</feature>
<accession>A0AAV7PY10</accession>